<gene>
    <name evidence="1" type="ORF">WN51_04956</name>
</gene>
<evidence type="ECO:0000313" key="1">
    <source>
        <dbReference type="EMBL" id="KOX69674.1"/>
    </source>
</evidence>
<dbReference type="EMBL" id="KQ435883">
    <property type="protein sequence ID" value="KOX69674.1"/>
    <property type="molecule type" value="Genomic_DNA"/>
</dbReference>
<evidence type="ECO:0000313" key="2">
    <source>
        <dbReference type="Proteomes" id="UP000053105"/>
    </source>
</evidence>
<reference evidence="1 2" key="1">
    <citation type="submission" date="2015-07" db="EMBL/GenBank/DDBJ databases">
        <title>The genome of Melipona quadrifasciata.</title>
        <authorList>
            <person name="Pan H."/>
            <person name="Kapheim K."/>
        </authorList>
    </citation>
    <scope>NUCLEOTIDE SEQUENCE [LARGE SCALE GENOMIC DNA]</scope>
    <source>
        <strain evidence="1">0111107301</strain>
        <tissue evidence="1">Whole body</tissue>
    </source>
</reference>
<sequence>MFSYAAPRDLEDTEREFLSYNLDKVTRRTLAKILQEFSIFLGTNFARTSERLHLENNKGRCSTSFSDHPILTDIIKAALQRYSRISICMMSPSLLDIEFRVQRYLSKAILKYRTHTDATTMMNQTLVKPNTKITLDTPPTPTKRIIVSVGPQRRVKKKQLKCALSTKQLFIINILCSIIATYTVSALKNITYAAQPVNKYGVNTAN</sequence>
<organism evidence="1 2">
    <name type="scientific">Melipona quadrifasciata</name>
    <dbReference type="NCBI Taxonomy" id="166423"/>
    <lineage>
        <taxon>Eukaryota</taxon>
        <taxon>Metazoa</taxon>
        <taxon>Ecdysozoa</taxon>
        <taxon>Arthropoda</taxon>
        <taxon>Hexapoda</taxon>
        <taxon>Insecta</taxon>
        <taxon>Pterygota</taxon>
        <taxon>Neoptera</taxon>
        <taxon>Endopterygota</taxon>
        <taxon>Hymenoptera</taxon>
        <taxon>Apocrita</taxon>
        <taxon>Aculeata</taxon>
        <taxon>Apoidea</taxon>
        <taxon>Anthophila</taxon>
        <taxon>Apidae</taxon>
        <taxon>Melipona</taxon>
    </lineage>
</organism>
<accession>A0A0N0U3Q7</accession>
<keyword evidence="2" id="KW-1185">Reference proteome</keyword>
<dbReference type="AlphaFoldDB" id="A0A0N0U3Q7"/>
<name>A0A0N0U3Q7_9HYME</name>
<proteinExistence type="predicted"/>
<protein>
    <submittedName>
        <fullName evidence="1">Uncharacterized protein</fullName>
    </submittedName>
</protein>
<dbReference type="Proteomes" id="UP000053105">
    <property type="component" value="Unassembled WGS sequence"/>
</dbReference>